<organism evidence="2 3">
    <name type="scientific">Minwuia thermotolerans</name>
    <dbReference type="NCBI Taxonomy" id="2056226"/>
    <lineage>
        <taxon>Bacteria</taxon>
        <taxon>Pseudomonadati</taxon>
        <taxon>Pseudomonadota</taxon>
        <taxon>Alphaproteobacteria</taxon>
        <taxon>Minwuiales</taxon>
        <taxon>Minwuiaceae</taxon>
        <taxon>Minwuia</taxon>
    </lineage>
</organism>
<dbReference type="EMBL" id="PHIG01000039">
    <property type="protein sequence ID" value="PJK28815.1"/>
    <property type="molecule type" value="Genomic_DNA"/>
</dbReference>
<name>A0A2M9FZD2_9PROT</name>
<dbReference type="OrthoDB" id="7277769at2"/>
<keyword evidence="1" id="KW-0175">Coiled coil</keyword>
<feature type="coiled-coil region" evidence="1">
    <location>
        <begin position="6"/>
        <end position="33"/>
    </location>
</feature>
<evidence type="ECO:0000313" key="2">
    <source>
        <dbReference type="EMBL" id="PJK28815.1"/>
    </source>
</evidence>
<sequence>MATRSSENNEVTVDDLKADLDQMRADMAALTGQMKDQARSSAQRTYADARRYSEQKVHEGHDWVNGQVQEKPLMSLGIAFGVGMVLGRMLSR</sequence>
<gene>
    <name evidence="2" type="ORF">CVT23_15910</name>
</gene>
<reference evidence="2 3" key="1">
    <citation type="submission" date="2017-11" db="EMBL/GenBank/DDBJ databases">
        <title>Draft genome sequence of Rhizobiales bacterium SY3-13.</title>
        <authorList>
            <person name="Sun C."/>
        </authorList>
    </citation>
    <scope>NUCLEOTIDE SEQUENCE [LARGE SCALE GENOMIC DNA]</scope>
    <source>
        <strain evidence="2 3">SY3-13</strain>
    </source>
</reference>
<evidence type="ECO:0000256" key="1">
    <source>
        <dbReference type="SAM" id="Coils"/>
    </source>
</evidence>
<protein>
    <recommendedName>
        <fullName evidence="4">DUF883 domain-containing protein</fullName>
    </recommendedName>
</protein>
<proteinExistence type="predicted"/>
<evidence type="ECO:0008006" key="4">
    <source>
        <dbReference type="Google" id="ProtNLM"/>
    </source>
</evidence>
<dbReference type="RefSeq" id="WP_109792224.1">
    <property type="nucleotide sequence ID" value="NZ_PHIG01000039.1"/>
</dbReference>
<comment type="caution">
    <text evidence="2">The sequence shown here is derived from an EMBL/GenBank/DDBJ whole genome shotgun (WGS) entry which is preliminary data.</text>
</comment>
<dbReference type="AlphaFoldDB" id="A0A2M9FZD2"/>
<keyword evidence="3" id="KW-1185">Reference proteome</keyword>
<dbReference type="Proteomes" id="UP000229498">
    <property type="component" value="Unassembled WGS sequence"/>
</dbReference>
<accession>A0A2M9FZD2</accession>
<evidence type="ECO:0000313" key="3">
    <source>
        <dbReference type="Proteomes" id="UP000229498"/>
    </source>
</evidence>